<dbReference type="Proteomes" id="UP001597319">
    <property type="component" value="Unassembled WGS sequence"/>
</dbReference>
<evidence type="ECO:0000256" key="1">
    <source>
        <dbReference type="SAM" id="Phobius"/>
    </source>
</evidence>
<evidence type="ECO:0000313" key="3">
    <source>
        <dbReference type="Proteomes" id="UP001597319"/>
    </source>
</evidence>
<feature type="transmembrane region" description="Helical" evidence="1">
    <location>
        <begin position="141"/>
        <end position="163"/>
    </location>
</feature>
<gene>
    <name evidence="2" type="ORF">ACFSR1_21205</name>
</gene>
<keyword evidence="1" id="KW-1133">Transmembrane helix</keyword>
<evidence type="ECO:0000313" key="2">
    <source>
        <dbReference type="EMBL" id="MFD2565209.1"/>
    </source>
</evidence>
<comment type="caution">
    <text evidence="2">The sequence shown here is derived from an EMBL/GenBank/DDBJ whole genome shotgun (WGS) entry which is preliminary data.</text>
</comment>
<keyword evidence="3" id="KW-1185">Reference proteome</keyword>
<evidence type="ECO:0008006" key="4">
    <source>
        <dbReference type="Google" id="ProtNLM"/>
    </source>
</evidence>
<protein>
    <recommendedName>
        <fullName evidence="4">ABC transporter permease</fullName>
    </recommendedName>
</protein>
<proteinExistence type="predicted"/>
<dbReference type="EMBL" id="JBHULE010000035">
    <property type="protein sequence ID" value="MFD2565209.1"/>
    <property type="molecule type" value="Genomic_DNA"/>
</dbReference>
<feature type="transmembrane region" description="Helical" evidence="1">
    <location>
        <begin position="169"/>
        <end position="187"/>
    </location>
</feature>
<keyword evidence="1" id="KW-0812">Transmembrane</keyword>
<reference evidence="3" key="1">
    <citation type="journal article" date="2019" name="Int. J. Syst. Evol. Microbiol.">
        <title>The Global Catalogue of Microorganisms (GCM) 10K type strain sequencing project: providing services to taxonomists for standard genome sequencing and annotation.</title>
        <authorList>
            <consortium name="The Broad Institute Genomics Platform"/>
            <consortium name="The Broad Institute Genome Sequencing Center for Infectious Disease"/>
            <person name="Wu L."/>
            <person name="Ma J."/>
        </authorList>
    </citation>
    <scope>NUCLEOTIDE SEQUENCE [LARGE SCALE GENOMIC DNA]</scope>
    <source>
        <strain evidence="3">KCTC 52274</strain>
    </source>
</reference>
<feature type="transmembrane region" description="Helical" evidence="1">
    <location>
        <begin position="199"/>
        <end position="222"/>
    </location>
</feature>
<keyword evidence="1" id="KW-0472">Membrane</keyword>
<feature type="transmembrane region" description="Helical" evidence="1">
    <location>
        <begin position="72"/>
        <end position="95"/>
    </location>
</feature>
<dbReference type="RefSeq" id="WP_378295034.1">
    <property type="nucleotide sequence ID" value="NZ_JBHULE010000035.1"/>
</dbReference>
<feature type="transmembrane region" description="Helical" evidence="1">
    <location>
        <begin position="101"/>
        <end position="118"/>
    </location>
</feature>
<feature type="transmembrane region" description="Helical" evidence="1">
    <location>
        <begin position="25"/>
        <end position="51"/>
    </location>
</feature>
<name>A0ABW5LKZ0_9FLAO</name>
<accession>A0ABW5LKZ0</accession>
<sequence length="234" mass="27597">MKQHFSTASYRRIIVFNNVLKITPFAVFLLYKMFFLEALLVWFLAFLISFIKKRSKTSVIVPTPFGKKPPEFIVGFRKTFWVFFLIYGLTIVAVFKDNFNLGVFALVSIFFVCSSYYMKPDSSFYIWVHAMSSKEFLKHKIFIAFRYSLLLSFPVFLILSFFYIDQIHITLFFVGMGWLYLMMYILVRYAFQNQGLEMLQGVIGVLCLLFPPIMIIAIPYFYNKAKNNLDLLLK</sequence>
<organism evidence="2 3">
    <name type="scientific">Aquimarina rubra</name>
    <dbReference type="NCBI Taxonomy" id="1920033"/>
    <lineage>
        <taxon>Bacteria</taxon>
        <taxon>Pseudomonadati</taxon>
        <taxon>Bacteroidota</taxon>
        <taxon>Flavobacteriia</taxon>
        <taxon>Flavobacteriales</taxon>
        <taxon>Flavobacteriaceae</taxon>
        <taxon>Aquimarina</taxon>
    </lineage>
</organism>